<keyword evidence="3 7" id="KW-0378">Hydrolase</keyword>
<feature type="domain" description="NlpC/P60" evidence="6">
    <location>
        <begin position="75"/>
        <end position="196"/>
    </location>
</feature>
<feature type="signal peptide" evidence="5">
    <location>
        <begin position="1"/>
        <end position="31"/>
    </location>
</feature>
<dbReference type="RefSeq" id="WP_041893914.1">
    <property type="nucleotide sequence ID" value="NZ_CP010086.2"/>
</dbReference>
<dbReference type="GO" id="GO:0006508">
    <property type="term" value="P:proteolysis"/>
    <property type="evidence" value="ECO:0007669"/>
    <property type="project" value="UniProtKB-KW"/>
</dbReference>
<evidence type="ECO:0000313" key="8">
    <source>
        <dbReference type="Proteomes" id="UP000031866"/>
    </source>
</evidence>
<proteinExistence type="inferred from homology"/>
<dbReference type="STRING" id="1520.LF65_00558"/>
<evidence type="ECO:0000313" key="7">
    <source>
        <dbReference type="EMBL" id="AJG97194.1"/>
    </source>
</evidence>
<dbReference type="OrthoDB" id="9808890at2"/>
<keyword evidence="5" id="KW-0732">Signal</keyword>
<dbReference type="GO" id="GO:0008234">
    <property type="term" value="F:cysteine-type peptidase activity"/>
    <property type="evidence" value="ECO:0007669"/>
    <property type="project" value="UniProtKB-KW"/>
</dbReference>
<dbReference type="Gene3D" id="3.90.1720.10">
    <property type="entry name" value="endopeptidase domain like (from Nostoc punctiforme)"/>
    <property type="match status" value="1"/>
</dbReference>
<accession>A0A0B5Q4V4</accession>
<reference evidence="8" key="1">
    <citation type="submission" date="2014-12" db="EMBL/GenBank/DDBJ databases">
        <title>Genome sequence of Clostridium beijerinckii strain 59B.</title>
        <authorList>
            <person name="Little G.T."/>
            <person name="Minton N.P."/>
        </authorList>
    </citation>
    <scope>NUCLEOTIDE SEQUENCE [LARGE SCALE GENOMIC DNA]</scope>
    <source>
        <strain evidence="8">59B</strain>
    </source>
</reference>
<dbReference type="InterPro" id="IPR038765">
    <property type="entry name" value="Papain-like_cys_pep_sf"/>
</dbReference>
<dbReference type="PANTHER" id="PTHR47053:SF1">
    <property type="entry name" value="MUREIN DD-ENDOPEPTIDASE MEPH-RELATED"/>
    <property type="match status" value="1"/>
</dbReference>
<dbReference type="KEGG" id="cbei:LF65_00558"/>
<dbReference type="InterPro" id="IPR051202">
    <property type="entry name" value="Peptidase_C40"/>
</dbReference>
<dbReference type="SUPFAM" id="SSF54001">
    <property type="entry name" value="Cysteine proteinases"/>
    <property type="match status" value="1"/>
</dbReference>
<dbReference type="PANTHER" id="PTHR47053">
    <property type="entry name" value="MUREIN DD-ENDOPEPTIDASE MEPH-RELATED"/>
    <property type="match status" value="1"/>
</dbReference>
<dbReference type="Proteomes" id="UP000031866">
    <property type="component" value="Chromosome"/>
</dbReference>
<organism evidence="7 8">
    <name type="scientific">Clostridium beijerinckii</name>
    <name type="common">Clostridium MP</name>
    <dbReference type="NCBI Taxonomy" id="1520"/>
    <lineage>
        <taxon>Bacteria</taxon>
        <taxon>Bacillati</taxon>
        <taxon>Bacillota</taxon>
        <taxon>Clostridia</taxon>
        <taxon>Eubacteriales</taxon>
        <taxon>Clostridiaceae</taxon>
        <taxon>Clostridium</taxon>
    </lineage>
</organism>
<gene>
    <name evidence="7" type="ORF">LF65_00558</name>
</gene>
<protein>
    <submittedName>
        <fullName evidence="7">Glycoside hydrolase</fullName>
    </submittedName>
</protein>
<dbReference type="PROSITE" id="PS51935">
    <property type="entry name" value="NLPC_P60"/>
    <property type="match status" value="1"/>
</dbReference>
<dbReference type="MEROPS" id="C40.006"/>
<dbReference type="AlphaFoldDB" id="A0A0B5Q4V4"/>
<keyword evidence="2" id="KW-0645">Protease</keyword>
<comment type="similarity">
    <text evidence="1">Belongs to the peptidase C40 family.</text>
</comment>
<dbReference type="Pfam" id="PF00877">
    <property type="entry name" value="NLPC_P60"/>
    <property type="match status" value="1"/>
</dbReference>
<dbReference type="EMBL" id="CP010086">
    <property type="protein sequence ID" value="AJG97194.1"/>
    <property type="molecule type" value="Genomic_DNA"/>
</dbReference>
<evidence type="ECO:0000259" key="6">
    <source>
        <dbReference type="PROSITE" id="PS51935"/>
    </source>
</evidence>
<evidence type="ECO:0000256" key="4">
    <source>
        <dbReference type="ARBA" id="ARBA00022807"/>
    </source>
</evidence>
<sequence>MKIKNNRLMKCVITTFIFSGVFLINMQHAKADTTLTHNRGITIKTSELKTAKVIKAPSDSETVSSGEDSVSRGAISKGNEVVNYAYKFLGKPYVYGAVGPNAFDCSGLTQYVYNKFGVDISRTTYTQVNVGTKVDRSNLRAGDLVFFNTEGSISHVGIYIGNGEFIHAPRSGKPVMVSSLCDGYYSERYATARRIFC</sequence>
<evidence type="ECO:0000256" key="3">
    <source>
        <dbReference type="ARBA" id="ARBA00022801"/>
    </source>
</evidence>
<dbReference type="InterPro" id="IPR000064">
    <property type="entry name" value="NLP_P60_dom"/>
</dbReference>
<evidence type="ECO:0000256" key="2">
    <source>
        <dbReference type="ARBA" id="ARBA00022670"/>
    </source>
</evidence>
<evidence type="ECO:0000256" key="1">
    <source>
        <dbReference type="ARBA" id="ARBA00007074"/>
    </source>
</evidence>
<evidence type="ECO:0000256" key="5">
    <source>
        <dbReference type="SAM" id="SignalP"/>
    </source>
</evidence>
<feature type="chain" id="PRO_5002119607" evidence="5">
    <location>
        <begin position="32"/>
        <end position="197"/>
    </location>
</feature>
<keyword evidence="4" id="KW-0788">Thiol protease</keyword>
<name>A0A0B5Q4V4_CLOBE</name>